<evidence type="ECO:0000256" key="4">
    <source>
        <dbReference type="SAM" id="MobiDB-lite"/>
    </source>
</evidence>
<evidence type="ECO:0000256" key="2">
    <source>
        <dbReference type="ARBA" id="ARBA00022737"/>
    </source>
</evidence>
<feature type="compositionally biased region" description="Polar residues" evidence="4">
    <location>
        <begin position="19"/>
        <end position="35"/>
    </location>
</feature>
<sequence>MNFESEVPDDTSQNLVDLAQATSSQDNSSSLSYTDDANRLHTEPNKNKRSISKCQGQTSSDTSIEKSYESLSKQQKLNESVCNTSEKQEEDKDEDETNKKVAGYLKLKKKSPNWHIVPEVINRQIASNPLFVRRFCSSLYAVEQFQLMYKLYLPVSGDNNINILNFNHKGNLLMCAICNEISIWDWAIGKKSFSFTNNDDIFVLYAKWMPLENVMAFSDEDGRIRLLDIESNTLKELATLNGRSYKLAVHPETPHVILLAGIDSQVLSIDIRESKPKELLVEGNAEQLYSIDSNPSNSNEFCVAGMSYCVTAYDRRKMSEPLYKLWPDYIEDEEGIFVTSAKYNYNGTEILALYNYKYLYLFNRLIMSSRGDYGHMYQNDMSSSIFKGSFFGSKSEYVIAGCNDDIFSWEKNSESTIQCITVDKKSVTCLESHPHFPILATSGYDDNVKLWVSSKGELSVMGSFGKVHM</sequence>
<dbReference type="Proteomes" id="UP000078541">
    <property type="component" value="Unassembled WGS sequence"/>
</dbReference>
<feature type="compositionally biased region" description="Basic and acidic residues" evidence="4">
    <location>
        <begin position="36"/>
        <end position="46"/>
    </location>
</feature>
<gene>
    <name evidence="5" type="ORF">ALC56_12904</name>
</gene>
<evidence type="ECO:0000313" key="6">
    <source>
        <dbReference type="Proteomes" id="UP000078541"/>
    </source>
</evidence>
<evidence type="ECO:0000256" key="1">
    <source>
        <dbReference type="ARBA" id="ARBA00022574"/>
    </source>
</evidence>
<keyword evidence="2" id="KW-0677">Repeat</keyword>
<feature type="compositionally biased region" description="Polar residues" evidence="4">
    <location>
        <begin position="69"/>
        <end position="85"/>
    </location>
</feature>
<dbReference type="SUPFAM" id="SSF50978">
    <property type="entry name" value="WD40 repeat-like"/>
    <property type="match status" value="1"/>
</dbReference>
<dbReference type="EMBL" id="KQ981931">
    <property type="protein sequence ID" value="KYN32838.1"/>
    <property type="molecule type" value="Genomic_DNA"/>
</dbReference>
<dbReference type="SMART" id="SM00320">
    <property type="entry name" value="WD40"/>
    <property type="match status" value="5"/>
</dbReference>
<reference evidence="5 6" key="1">
    <citation type="submission" date="2016-03" db="EMBL/GenBank/DDBJ databases">
        <title>Trachymyrmex septentrionalis WGS genome.</title>
        <authorList>
            <person name="Nygaard S."/>
            <person name="Hu H."/>
            <person name="Boomsma J."/>
            <person name="Zhang G."/>
        </authorList>
    </citation>
    <scope>NUCLEOTIDE SEQUENCE [LARGE SCALE GENOMIC DNA]</scope>
    <source>
        <strain evidence="5">Tsep2-gDNA-1</strain>
        <tissue evidence="5">Whole body</tissue>
    </source>
</reference>
<organism evidence="5 6">
    <name type="scientific">Trachymyrmex septentrionalis</name>
    <dbReference type="NCBI Taxonomy" id="34720"/>
    <lineage>
        <taxon>Eukaryota</taxon>
        <taxon>Metazoa</taxon>
        <taxon>Ecdysozoa</taxon>
        <taxon>Arthropoda</taxon>
        <taxon>Hexapoda</taxon>
        <taxon>Insecta</taxon>
        <taxon>Pterygota</taxon>
        <taxon>Neoptera</taxon>
        <taxon>Endopterygota</taxon>
        <taxon>Hymenoptera</taxon>
        <taxon>Apocrita</taxon>
        <taxon>Aculeata</taxon>
        <taxon>Formicoidea</taxon>
        <taxon>Formicidae</taxon>
        <taxon>Myrmicinae</taxon>
        <taxon>Trachymyrmex</taxon>
    </lineage>
</organism>
<proteinExistence type="predicted"/>
<feature type="compositionally biased region" description="Polar residues" evidence="4">
    <location>
        <begin position="52"/>
        <end position="62"/>
    </location>
</feature>
<dbReference type="PANTHER" id="PTHR15574">
    <property type="entry name" value="WD REPEAT DOMAIN-CONTAINING FAMILY"/>
    <property type="match status" value="1"/>
</dbReference>
<dbReference type="STRING" id="34720.A0A195EX86"/>
<dbReference type="InterPro" id="IPR015943">
    <property type="entry name" value="WD40/YVTN_repeat-like_dom_sf"/>
</dbReference>
<dbReference type="InterPro" id="IPR045151">
    <property type="entry name" value="DCAF8"/>
</dbReference>
<dbReference type="Pfam" id="PF00400">
    <property type="entry name" value="WD40"/>
    <property type="match status" value="1"/>
</dbReference>
<accession>A0A195EX86</accession>
<dbReference type="InterPro" id="IPR036322">
    <property type="entry name" value="WD40_repeat_dom_sf"/>
</dbReference>
<name>A0A195EX86_9HYME</name>
<feature type="region of interest" description="Disordered" evidence="4">
    <location>
        <begin position="19"/>
        <end position="98"/>
    </location>
</feature>
<dbReference type="Gene3D" id="2.130.10.10">
    <property type="entry name" value="YVTN repeat-like/Quinoprotein amine dehydrogenase"/>
    <property type="match status" value="1"/>
</dbReference>
<dbReference type="InterPro" id="IPR001680">
    <property type="entry name" value="WD40_rpt"/>
</dbReference>
<keyword evidence="1 3" id="KW-0853">WD repeat</keyword>
<protein>
    <submittedName>
        <fullName evidence="5">DDB1-and CUL4-associated factor 8</fullName>
    </submittedName>
</protein>
<dbReference type="AlphaFoldDB" id="A0A195EX86"/>
<feature type="repeat" description="WD" evidence="3">
    <location>
        <begin position="420"/>
        <end position="451"/>
    </location>
</feature>
<dbReference type="PROSITE" id="PS50082">
    <property type="entry name" value="WD_REPEATS_2"/>
    <property type="match status" value="1"/>
</dbReference>
<evidence type="ECO:0000256" key="3">
    <source>
        <dbReference type="PROSITE-ProRule" id="PRU00221"/>
    </source>
</evidence>
<dbReference type="GO" id="GO:0005737">
    <property type="term" value="C:cytoplasm"/>
    <property type="evidence" value="ECO:0007669"/>
    <property type="project" value="TreeGrafter"/>
</dbReference>
<keyword evidence="6" id="KW-1185">Reference proteome</keyword>
<dbReference type="PANTHER" id="PTHR15574:SF21">
    <property type="entry name" value="DDB1- AND CUL4-ASSOCIATED FACTOR 8"/>
    <property type="match status" value="1"/>
</dbReference>
<dbReference type="GO" id="GO:0080008">
    <property type="term" value="C:Cul4-RING E3 ubiquitin ligase complex"/>
    <property type="evidence" value="ECO:0007669"/>
    <property type="project" value="TreeGrafter"/>
</dbReference>
<evidence type="ECO:0000313" key="5">
    <source>
        <dbReference type="EMBL" id="KYN32838.1"/>
    </source>
</evidence>